<evidence type="ECO:0000256" key="3">
    <source>
        <dbReference type="ARBA" id="ARBA00022989"/>
    </source>
</evidence>
<feature type="transmembrane region" description="Helical" evidence="5">
    <location>
        <begin position="6"/>
        <end position="30"/>
    </location>
</feature>
<dbReference type="Proteomes" id="UP000322139">
    <property type="component" value="Unassembled WGS sequence"/>
</dbReference>
<name>A0A5D4RM08_9BACI</name>
<keyword evidence="2 5" id="KW-0812">Transmembrane</keyword>
<reference evidence="6 7" key="1">
    <citation type="submission" date="2019-08" db="EMBL/GenBank/DDBJ databases">
        <title>Bacillus genomes from the desert of Cuatro Cienegas, Coahuila.</title>
        <authorList>
            <person name="Olmedo-Alvarez G."/>
        </authorList>
    </citation>
    <scope>NUCLEOTIDE SEQUENCE [LARGE SCALE GENOMIC DNA]</scope>
    <source>
        <strain evidence="6 7">CH446_14T</strain>
    </source>
</reference>
<accession>A0A5D4RM08</accession>
<evidence type="ECO:0000313" key="7">
    <source>
        <dbReference type="Proteomes" id="UP000322139"/>
    </source>
</evidence>
<dbReference type="Pfam" id="PF09685">
    <property type="entry name" value="MamF_MmsF"/>
    <property type="match status" value="1"/>
</dbReference>
<comment type="subcellular location">
    <subcellularLocation>
        <location evidence="1">Membrane</location>
        <topology evidence="1">Multi-pass membrane protein</topology>
    </subcellularLocation>
</comment>
<proteinExistence type="predicted"/>
<protein>
    <submittedName>
        <fullName evidence="6">DUF4870 domain-containing protein</fullName>
    </submittedName>
</protein>
<organism evidence="6 7">
    <name type="scientific">Bacillus infantis</name>
    <dbReference type="NCBI Taxonomy" id="324767"/>
    <lineage>
        <taxon>Bacteria</taxon>
        <taxon>Bacillati</taxon>
        <taxon>Bacillota</taxon>
        <taxon>Bacilli</taxon>
        <taxon>Bacillales</taxon>
        <taxon>Bacillaceae</taxon>
        <taxon>Bacillus</taxon>
    </lineage>
</organism>
<evidence type="ECO:0000256" key="5">
    <source>
        <dbReference type="SAM" id="Phobius"/>
    </source>
</evidence>
<feature type="transmembrane region" description="Helical" evidence="5">
    <location>
        <begin position="42"/>
        <end position="62"/>
    </location>
</feature>
<sequence>MDSKKVLSALSYFSVFFAGFIFPLVVFFASENPFVKMHAKKAFLSHLIPLIALPVIFLAIPFEIFSNPNEVPVFFLIGIGLSVILSLIVVVWNIVKGVQILAASE</sequence>
<comment type="caution">
    <text evidence="6">The sequence shown here is derived from an EMBL/GenBank/DDBJ whole genome shotgun (WGS) entry which is preliminary data.</text>
</comment>
<feature type="transmembrane region" description="Helical" evidence="5">
    <location>
        <begin position="74"/>
        <end position="95"/>
    </location>
</feature>
<dbReference type="EMBL" id="VTER01000003">
    <property type="protein sequence ID" value="TYS50462.1"/>
    <property type="molecule type" value="Genomic_DNA"/>
</dbReference>
<dbReference type="InterPro" id="IPR019109">
    <property type="entry name" value="MamF_MmsF"/>
</dbReference>
<evidence type="ECO:0000256" key="4">
    <source>
        <dbReference type="ARBA" id="ARBA00023136"/>
    </source>
</evidence>
<dbReference type="AlphaFoldDB" id="A0A5D4RM08"/>
<keyword evidence="4 5" id="KW-0472">Membrane</keyword>
<gene>
    <name evidence="6" type="ORF">FZD51_06705</name>
</gene>
<evidence type="ECO:0000313" key="6">
    <source>
        <dbReference type="EMBL" id="TYS50462.1"/>
    </source>
</evidence>
<keyword evidence="3 5" id="KW-1133">Transmembrane helix</keyword>
<evidence type="ECO:0000256" key="2">
    <source>
        <dbReference type="ARBA" id="ARBA00022692"/>
    </source>
</evidence>
<evidence type="ECO:0000256" key="1">
    <source>
        <dbReference type="ARBA" id="ARBA00004141"/>
    </source>
</evidence>